<name>A0A4Y2LI75_ARAVE</name>
<comment type="caution">
    <text evidence="1">The sequence shown here is derived from an EMBL/GenBank/DDBJ whole genome shotgun (WGS) entry which is preliminary data.</text>
</comment>
<organism evidence="1 2">
    <name type="scientific">Araneus ventricosus</name>
    <name type="common">Orbweaver spider</name>
    <name type="synonym">Epeira ventricosa</name>
    <dbReference type="NCBI Taxonomy" id="182803"/>
    <lineage>
        <taxon>Eukaryota</taxon>
        <taxon>Metazoa</taxon>
        <taxon>Ecdysozoa</taxon>
        <taxon>Arthropoda</taxon>
        <taxon>Chelicerata</taxon>
        <taxon>Arachnida</taxon>
        <taxon>Araneae</taxon>
        <taxon>Araneomorphae</taxon>
        <taxon>Entelegynae</taxon>
        <taxon>Araneoidea</taxon>
        <taxon>Araneidae</taxon>
        <taxon>Araneus</taxon>
    </lineage>
</organism>
<dbReference type="AlphaFoldDB" id="A0A4Y2LI75"/>
<accession>A0A4Y2LI75</accession>
<proteinExistence type="predicted"/>
<feature type="non-terminal residue" evidence="1">
    <location>
        <position position="1"/>
    </location>
</feature>
<dbReference type="EMBL" id="BGPR01118922">
    <property type="protein sequence ID" value="GBN14302.1"/>
    <property type="molecule type" value="Genomic_DNA"/>
</dbReference>
<dbReference type="OrthoDB" id="6433447at2759"/>
<gene>
    <name evidence="1" type="ORF">AVEN_185332_1</name>
</gene>
<protein>
    <submittedName>
        <fullName evidence="1">Uncharacterized protein</fullName>
    </submittedName>
</protein>
<dbReference type="Proteomes" id="UP000499080">
    <property type="component" value="Unassembled WGS sequence"/>
</dbReference>
<evidence type="ECO:0000313" key="1">
    <source>
        <dbReference type="EMBL" id="GBN14302.1"/>
    </source>
</evidence>
<sequence>CSVPPVKPHNPAPVQNNIKKNVLLQADLHNERLTRLAVSEEKIKVVGCQPHFSLSRRLRSCASVYQTLSLWDGRIHLK</sequence>
<keyword evidence="2" id="KW-1185">Reference proteome</keyword>
<evidence type="ECO:0000313" key="2">
    <source>
        <dbReference type="Proteomes" id="UP000499080"/>
    </source>
</evidence>
<reference evidence="1 2" key="1">
    <citation type="journal article" date="2019" name="Sci. Rep.">
        <title>Orb-weaving spider Araneus ventricosus genome elucidates the spidroin gene catalogue.</title>
        <authorList>
            <person name="Kono N."/>
            <person name="Nakamura H."/>
            <person name="Ohtoshi R."/>
            <person name="Moran D.A.P."/>
            <person name="Shinohara A."/>
            <person name="Yoshida Y."/>
            <person name="Fujiwara M."/>
            <person name="Mori M."/>
            <person name="Tomita M."/>
            <person name="Arakawa K."/>
        </authorList>
    </citation>
    <scope>NUCLEOTIDE SEQUENCE [LARGE SCALE GENOMIC DNA]</scope>
</reference>